<gene>
    <name evidence="2" type="ordered locus">PSMK_09500</name>
</gene>
<evidence type="ECO:0000313" key="3">
    <source>
        <dbReference type="Proteomes" id="UP000007881"/>
    </source>
</evidence>
<dbReference type="EMBL" id="AP012338">
    <property type="protein sequence ID" value="BAM03109.1"/>
    <property type="molecule type" value="Genomic_DNA"/>
</dbReference>
<dbReference type="Proteomes" id="UP000007881">
    <property type="component" value="Chromosome"/>
</dbReference>
<accession>I0ICX1</accession>
<evidence type="ECO:0000313" key="2">
    <source>
        <dbReference type="EMBL" id="BAM03109.1"/>
    </source>
</evidence>
<sequence length="232" mass="23438">MNSLFSSPLACLLLAAAPLAGAAELSTADGTGSDNQVMGFGNERETFNKGRAGSFEVRGHAYSGNNFYGVLRFDLSAAPGITDAAVATLTLAVTGEDLTPGTITLYGLDEGFAGGPDGSGKPELSEQDFEEGAANFEPADSDAALTGDNAPGLQETATGTAALTWFGAPLTELAECEVAAGATEVVFGPTAEIAAFLSTDTNGTAVFYLASDDAFVQLGTKEGGQPATLTTD</sequence>
<reference evidence="2 3" key="1">
    <citation type="submission" date="2012-02" db="EMBL/GenBank/DDBJ databases">
        <title>Complete genome sequence of Phycisphaera mikurensis NBRC 102666.</title>
        <authorList>
            <person name="Ankai A."/>
            <person name="Hosoyama A."/>
            <person name="Terui Y."/>
            <person name="Sekine M."/>
            <person name="Fukai R."/>
            <person name="Kato Y."/>
            <person name="Nakamura S."/>
            <person name="Yamada-Narita S."/>
            <person name="Kawakoshi A."/>
            <person name="Fukunaga Y."/>
            <person name="Yamazaki S."/>
            <person name="Fujita N."/>
        </authorList>
    </citation>
    <scope>NUCLEOTIDE SEQUENCE [LARGE SCALE GENOMIC DNA]</scope>
    <source>
        <strain evidence="3">NBRC 102666 / KCTC 22515 / FYK2301M01</strain>
    </source>
</reference>
<feature type="signal peptide" evidence="1">
    <location>
        <begin position="1"/>
        <end position="22"/>
    </location>
</feature>
<proteinExistence type="predicted"/>
<evidence type="ECO:0000256" key="1">
    <source>
        <dbReference type="SAM" id="SignalP"/>
    </source>
</evidence>
<dbReference type="STRING" id="1142394.PSMK_09500"/>
<protein>
    <submittedName>
        <fullName evidence="2">Uncharacterized protein</fullName>
    </submittedName>
</protein>
<keyword evidence="3" id="KW-1185">Reference proteome</keyword>
<organism evidence="2 3">
    <name type="scientific">Phycisphaera mikurensis (strain NBRC 102666 / KCTC 22515 / FYK2301M01)</name>
    <dbReference type="NCBI Taxonomy" id="1142394"/>
    <lineage>
        <taxon>Bacteria</taxon>
        <taxon>Pseudomonadati</taxon>
        <taxon>Planctomycetota</taxon>
        <taxon>Phycisphaerae</taxon>
        <taxon>Phycisphaerales</taxon>
        <taxon>Phycisphaeraceae</taxon>
        <taxon>Phycisphaera</taxon>
    </lineage>
</organism>
<feature type="chain" id="PRO_5003629128" evidence="1">
    <location>
        <begin position="23"/>
        <end position="232"/>
    </location>
</feature>
<keyword evidence="1" id="KW-0732">Signal</keyword>
<name>I0ICX1_PHYMF</name>
<dbReference type="RefSeq" id="WP_014436328.1">
    <property type="nucleotide sequence ID" value="NC_017080.1"/>
</dbReference>
<dbReference type="KEGG" id="phm:PSMK_09500"/>
<dbReference type="HOGENOM" id="CLU_1193986_0_0_0"/>
<dbReference type="AlphaFoldDB" id="I0ICX1"/>